<comment type="caution">
    <text evidence="6">The sequence shown here is derived from an EMBL/GenBank/DDBJ whole genome shotgun (WGS) entry which is preliminary data.</text>
</comment>
<evidence type="ECO:0000313" key="7">
    <source>
        <dbReference type="Proteomes" id="UP000194606"/>
    </source>
</evidence>
<dbReference type="InterPro" id="IPR013762">
    <property type="entry name" value="Integrase-like_cat_sf"/>
</dbReference>
<dbReference type="CDD" id="cd01189">
    <property type="entry name" value="INT_ICEBs1_C_like"/>
    <property type="match status" value="1"/>
</dbReference>
<dbReference type="Gene3D" id="1.10.443.10">
    <property type="entry name" value="Intergrase catalytic core"/>
    <property type="match status" value="1"/>
</dbReference>
<dbReference type="PANTHER" id="PTHR30349">
    <property type="entry name" value="PHAGE INTEGRASE-RELATED"/>
    <property type="match status" value="1"/>
</dbReference>
<dbReference type="GO" id="GO:0015074">
    <property type="term" value="P:DNA integration"/>
    <property type="evidence" value="ECO:0007669"/>
    <property type="project" value="UniProtKB-KW"/>
</dbReference>
<dbReference type="InterPro" id="IPR004107">
    <property type="entry name" value="Integrase_SAM-like_N"/>
</dbReference>
<dbReference type="SUPFAM" id="SSF56349">
    <property type="entry name" value="DNA breaking-rejoining enzymes"/>
    <property type="match status" value="1"/>
</dbReference>
<comment type="similarity">
    <text evidence="1">Belongs to the 'phage' integrase family.</text>
</comment>
<organism evidence="6 7">
    <name type="scientific">Lactococcus petauri</name>
    <dbReference type="NCBI Taxonomy" id="1940789"/>
    <lineage>
        <taxon>Bacteria</taxon>
        <taxon>Bacillati</taxon>
        <taxon>Bacillota</taxon>
        <taxon>Bacilli</taxon>
        <taxon>Lactobacillales</taxon>
        <taxon>Streptococcaceae</taxon>
        <taxon>Lactococcus</taxon>
    </lineage>
</organism>
<evidence type="ECO:0000313" key="6">
    <source>
        <dbReference type="EMBL" id="OUK04055.1"/>
    </source>
</evidence>
<dbReference type="Pfam" id="PF00589">
    <property type="entry name" value="Phage_integrase"/>
    <property type="match status" value="1"/>
</dbReference>
<protein>
    <recommendedName>
        <fullName evidence="5">Tyr recombinase domain-containing protein</fullName>
    </recommendedName>
</protein>
<keyword evidence="3" id="KW-0238">DNA-binding</keyword>
<dbReference type="RefSeq" id="WP_086582994.1">
    <property type="nucleotide sequence ID" value="NZ_MUIZ01000005.1"/>
</dbReference>
<dbReference type="PANTHER" id="PTHR30349:SF41">
    <property type="entry name" value="INTEGRASE_RECOMBINASE PROTEIN MJ0367-RELATED"/>
    <property type="match status" value="1"/>
</dbReference>
<dbReference type="InterPro" id="IPR010998">
    <property type="entry name" value="Integrase_recombinase_N"/>
</dbReference>
<proteinExistence type="inferred from homology"/>
<keyword evidence="4" id="KW-0233">DNA recombination</keyword>
<dbReference type="Pfam" id="PF14659">
    <property type="entry name" value="Phage_int_SAM_3"/>
    <property type="match status" value="1"/>
</dbReference>
<accession>A0A252CC08</accession>
<gene>
    <name evidence="6" type="ORF">BZZ03_08285</name>
</gene>
<evidence type="ECO:0000256" key="4">
    <source>
        <dbReference type="ARBA" id="ARBA00023172"/>
    </source>
</evidence>
<dbReference type="GO" id="GO:0006310">
    <property type="term" value="P:DNA recombination"/>
    <property type="evidence" value="ECO:0007669"/>
    <property type="project" value="UniProtKB-KW"/>
</dbReference>
<dbReference type="PROSITE" id="PS51898">
    <property type="entry name" value="TYR_RECOMBINASE"/>
    <property type="match status" value="1"/>
</dbReference>
<sequence>MASIRYRQRKSKKGTTWAYEIRHADKTLKSKSGFSTKKEAQIDGLSILREFKTGLTIDKKTDLPTLYQEWYNLKVLHSGRSEQTLYKYRYFGKIIKNNFDGIPITSIKPSQYQKIMNKLGTEDKVSYNTLIRVNSVIRQTIEMVKDDDVFIKDFTVNVVIQSNFTPQTADEKYLHSLADYDKVVNYFRKNLDYKKSSHNHILYFLFRTGFRYGELVGLTWHDIDFKTGYFNNHRRFNTNINKYVPAKTETSIRKVPISPSDLEILKELQKQQNFILETLDYENQYDMIFYHPYNPHGVPHSMAINYHLAKVLKSLKIEPVITTKGARHTFGSVLLAKGYSMDVVSKLLGHKDMMMLIKIYGHAIDENIVKQIDSIKRLFDHKGQINISSIDKEITPQNDEKQ</sequence>
<dbReference type="EMBL" id="MUIZ01000005">
    <property type="protein sequence ID" value="OUK04055.1"/>
    <property type="molecule type" value="Genomic_DNA"/>
</dbReference>
<dbReference type="Proteomes" id="UP000194606">
    <property type="component" value="Unassembled WGS sequence"/>
</dbReference>
<dbReference type="InterPro" id="IPR002104">
    <property type="entry name" value="Integrase_catalytic"/>
</dbReference>
<name>A0A252CC08_9LACT</name>
<evidence type="ECO:0000256" key="2">
    <source>
        <dbReference type="ARBA" id="ARBA00022908"/>
    </source>
</evidence>
<dbReference type="InterPro" id="IPR050090">
    <property type="entry name" value="Tyrosine_recombinase_XerCD"/>
</dbReference>
<keyword evidence="2" id="KW-0229">DNA integration</keyword>
<dbReference type="InterPro" id="IPR011010">
    <property type="entry name" value="DNA_brk_join_enz"/>
</dbReference>
<evidence type="ECO:0000256" key="3">
    <source>
        <dbReference type="ARBA" id="ARBA00023125"/>
    </source>
</evidence>
<dbReference type="AlphaFoldDB" id="A0A252CC08"/>
<dbReference type="GO" id="GO:0003677">
    <property type="term" value="F:DNA binding"/>
    <property type="evidence" value="ECO:0007669"/>
    <property type="project" value="UniProtKB-KW"/>
</dbReference>
<dbReference type="Gene3D" id="1.10.150.130">
    <property type="match status" value="1"/>
</dbReference>
<reference evidence="6 7" key="1">
    <citation type="submission" date="2017-02" db="EMBL/GenBank/DDBJ databases">
        <authorList>
            <person name="Peterson S.W."/>
        </authorList>
    </citation>
    <scope>NUCLEOTIDE SEQUENCE [LARGE SCALE GENOMIC DNA]</scope>
    <source>
        <strain evidence="6">159469</strain>
    </source>
</reference>
<evidence type="ECO:0000256" key="1">
    <source>
        <dbReference type="ARBA" id="ARBA00008857"/>
    </source>
</evidence>
<feature type="domain" description="Tyr recombinase" evidence="5">
    <location>
        <begin position="169"/>
        <end position="373"/>
    </location>
</feature>
<evidence type="ECO:0000259" key="5">
    <source>
        <dbReference type="PROSITE" id="PS51898"/>
    </source>
</evidence>